<evidence type="ECO:0000313" key="1">
    <source>
        <dbReference type="EMBL" id="EQD62149.1"/>
    </source>
</evidence>
<organism evidence="1">
    <name type="scientific">mine drainage metagenome</name>
    <dbReference type="NCBI Taxonomy" id="410659"/>
    <lineage>
        <taxon>unclassified sequences</taxon>
        <taxon>metagenomes</taxon>
        <taxon>ecological metagenomes</taxon>
    </lineage>
</organism>
<dbReference type="AlphaFoldDB" id="T1C9K2"/>
<comment type="caution">
    <text evidence="1">The sequence shown here is derived from an EMBL/GenBank/DDBJ whole genome shotgun (WGS) entry which is preliminary data.</text>
</comment>
<name>T1C9K2_9ZZZZ</name>
<accession>T1C9K2</accession>
<proteinExistence type="predicted"/>
<reference evidence="1" key="2">
    <citation type="journal article" date="2014" name="ISME J.">
        <title>Microbial stratification in low pH oxic and suboxic macroscopic growths along an acid mine drainage.</title>
        <authorList>
            <person name="Mendez-Garcia C."/>
            <person name="Mesa V."/>
            <person name="Sprenger R.R."/>
            <person name="Richter M."/>
            <person name="Diez M.S."/>
            <person name="Solano J."/>
            <person name="Bargiela R."/>
            <person name="Golyshina O.V."/>
            <person name="Manteca A."/>
            <person name="Ramos J.L."/>
            <person name="Gallego J.R."/>
            <person name="Llorente I."/>
            <person name="Martins Dos Santos V.A."/>
            <person name="Jensen O.N."/>
            <person name="Pelaez A.I."/>
            <person name="Sanchez J."/>
            <person name="Ferrer M."/>
        </authorList>
    </citation>
    <scope>NUCLEOTIDE SEQUENCE</scope>
</reference>
<dbReference type="EMBL" id="AUZY01004706">
    <property type="protein sequence ID" value="EQD62149.1"/>
    <property type="molecule type" value="Genomic_DNA"/>
</dbReference>
<gene>
    <name evidence="1" type="ORF">B1B_07392</name>
</gene>
<reference evidence="1" key="1">
    <citation type="submission" date="2013-08" db="EMBL/GenBank/DDBJ databases">
        <authorList>
            <person name="Mendez C."/>
            <person name="Richter M."/>
            <person name="Ferrer M."/>
            <person name="Sanchez J."/>
        </authorList>
    </citation>
    <scope>NUCLEOTIDE SEQUENCE</scope>
</reference>
<feature type="non-terminal residue" evidence="1">
    <location>
        <position position="1"/>
    </location>
</feature>
<protein>
    <submittedName>
        <fullName evidence="1">Uncharacterized protein</fullName>
    </submittedName>
</protein>
<sequence length="92" mass="10609">SLVVYKSDERTYNVSFGYAEVQMPDGKIGIFTDLPGMSQRKDVVSMTFNIVGLVDNKETEMQFFKNNITVTPERKYRHILDFQRAVLKKGNI</sequence>